<sequence length="230" mass="25730">MPKATQLVYSQDVENAPHEPKQIVRGYVKYDLSMSSIMFTNLRSTLSIFRTCTIVKVRNLDISNNTLWLSSLPRYKVGGISPGIVIHRVGKMVGQVLYWSLPVTIARIKNPNMENMASLPFLISLTLSSQMPLDHSKPRGIKVATRVYGVGDLTERSSRNAVTLDECPRGAPKLPIWLKCFEHGSSRGFPNSQDHHRSRLRTDLEPHRLAKLGSVPGKKLGEDTSQSSKH</sequence>
<feature type="region of interest" description="Disordered" evidence="1">
    <location>
        <begin position="188"/>
        <end position="230"/>
    </location>
</feature>
<accession>A0AAV1SDY0</accession>
<evidence type="ECO:0000313" key="3">
    <source>
        <dbReference type="Proteomes" id="UP001314170"/>
    </source>
</evidence>
<reference evidence="2 3" key="1">
    <citation type="submission" date="2024-01" db="EMBL/GenBank/DDBJ databases">
        <authorList>
            <person name="Waweru B."/>
        </authorList>
    </citation>
    <scope>NUCLEOTIDE SEQUENCE [LARGE SCALE GENOMIC DNA]</scope>
</reference>
<keyword evidence="3" id="KW-1185">Reference proteome</keyword>
<name>A0AAV1SDY0_9ROSI</name>
<evidence type="ECO:0000313" key="2">
    <source>
        <dbReference type="EMBL" id="CAK7348498.1"/>
    </source>
</evidence>
<evidence type="ECO:0000256" key="1">
    <source>
        <dbReference type="SAM" id="MobiDB-lite"/>
    </source>
</evidence>
<gene>
    <name evidence="2" type="ORF">DCAF_LOCUS21198</name>
</gene>
<dbReference type="EMBL" id="CAWUPB010001173">
    <property type="protein sequence ID" value="CAK7348498.1"/>
    <property type="molecule type" value="Genomic_DNA"/>
</dbReference>
<dbReference type="Proteomes" id="UP001314170">
    <property type="component" value="Unassembled WGS sequence"/>
</dbReference>
<comment type="caution">
    <text evidence="2">The sequence shown here is derived from an EMBL/GenBank/DDBJ whole genome shotgun (WGS) entry which is preliminary data.</text>
</comment>
<protein>
    <submittedName>
        <fullName evidence="2">Uncharacterized protein</fullName>
    </submittedName>
</protein>
<dbReference type="AlphaFoldDB" id="A0AAV1SDY0"/>
<proteinExistence type="predicted"/>
<organism evidence="2 3">
    <name type="scientific">Dovyalis caffra</name>
    <dbReference type="NCBI Taxonomy" id="77055"/>
    <lineage>
        <taxon>Eukaryota</taxon>
        <taxon>Viridiplantae</taxon>
        <taxon>Streptophyta</taxon>
        <taxon>Embryophyta</taxon>
        <taxon>Tracheophyta</taxon>
        <taxon>Spermatophyta</taxon>
        <taxon>Magnoliopsida</taxon>
        <taxon>eudicotyledons</taxon>
        <taxon>Gunneridae</taxon>
        <taxon>Pentapetalae</taxon>
        <taxon>rosids</taxon>
        <taxon>fabids</taxon>
        <taxon>Malpighiales</taxon>
        <taxon>Salicaceae</taxon>
        <taxon>Flacourtieae</taxon>
        <taxon>Dovyalis</taxon>
    </lineage>
</organism>